<dbReference type="EC" id="2.3.1.267" evidence="4"/>
<dbReference type="Gene3D" id="3.40.630.30">
    <property type="match status" value="1"/>
</dbReference>
<accession>A0ABX0XPG0</accession>
<organism evidence="4 5">
    <name type="scientific">Sphingomonas jejuensis</name>
    <dbReference type="NCBI Taxonomy" id="904715"/>
    <lineage>
        <taxon>Bacteria</taxon>
        <taxon>Pseudomonadati</taxon>
        <taxon>Pseudomonadota</taxon>
        <taxon>Alphaproteobacteria</taxon>
        <taxon>Sphingomonadales</taxon>
        <taxon>Sphingomonadaceae</taxon>
        <taxon>Sphingomonas</taxon>
    </lineage>
</organism>
<evidence type="ECO:0000313" key="5">
    <source>
        <dbReference type="Proteomes" id="UP000734218"/>
    </source>
</evidence>
<comment type="caution">
    <text evidence="4">The sequence shown here is derived from an EMBL/GenBank/DDBJ whole genome shotgun (WGS) entry which is preliminary data.</text>
</comment>
<keyword evidence="5" id="KW-1185">Reference proteome</keyword>
<dbReference type="InterPro" id="IPR016181">
    <property type="entry name" value="Acyl_CoA_acyltransferase"/>
</dbReference>
<sequence>MTTAEPVQVERTGTIAIDAVMQVMGEAFDPAFGEAWTAPQVTGLLGLPGTWLMTASDAGTPAGFALARATLDEGELLLIGVRPLFRRRGTGAALVEAVVAEARTRGVRRLHLEVRDGNGARALYTRMGFAEIGRRRDYYHGAGGNRMDAVTLSRTL</sequence>
<feature type="domain" description="N-acetyltransferase" evidence="3">
    <location>
        <begin position="7"/>
        <end position="156"/>
    </location>
</feature>
<dbReference type="Pfam" id="PF00583">
    <property type="entry name" value="Acetyltransf_1"/>
    <property type="match status" value="1"/>
</dbReference>
<keyword evidence="1 4" id="KW-0808">Transferase</keyword>
<proteinExistence type="predicted"/>
<protein>
    <submittedName>
        <fullName evidence="4">Ribosomal-protein-alanine N-acetyltransferase</fullName>
        <ecNumber evidence="4">2.3.1.267</ecNumber>
    </submittedName>
</protein>
<dbReference type="GO" id="GO:0008999">
    <property type="term" value="F:protein-N-terminal-alanine acetyltransferase activity"/>
    <property type="evidence" value="ECO:0007669"/>
    <property type="project" value="UniProtKB-EC"/>
</dbReference>
<dbReference type="SUPFAM" id="SSF55729">
    <property type="entry name" value="Acyl-CoA N-acyltransferases (Nat)"/>
    <property type="match status" value="1"/>
</dbReference>
<dbReference type="PANTHER" id="PTHR43877:SF2">
    <property type="entry name" value="AMINOALKYLPHOSPHONATE N-ACETYLTRANSFERASE-RELATED"/>
    <property type="match status" value="1"/>
</dbReference>
<dbReference type="Proteomes" id="UP000734218">
    <property type="component" value="Unassembled WGS sequence"/>
</dbReference>
<dbReference type="PROSITE" id="PS51186">
    <property type="entry name" value="GNAT"/>
    <property type="match status" value="1"/>
</dbReference>
<reference evidence="4 5" key="1">
    <citation type="submission" date="2020-03" db="EMBL/GenBank/DDBJ databases">
        <title>Genomic Encyclopedia of Type Strains, Phase IV (KMG-IV): sequencing the most valuable type-strain genomes for metagenomic binning, comparative biology and taxonomic classification.</title>
        <authorList>
            <person name="Goeker M."/>
        </authorList>
    </citation>
    <scope>NUCLEOTIDE SEQUENCE [LARGE SCALE GENOMIC DNA]</scope>
    <source>
        <strain evidence="4 5">DSM 27651</strain>
    </source>
</reference>
<dbReference type="PANTHER" id="PTHR43877">
    <property type="entry name" value="AMINOALKYLPHOSPHONATE N-ACETYLTRANSFERASE-RELATED-RELATED"/>
    <property type="match status" value="1"/>
</dbReference>
<dbReference type="InterPro" id="IPR050832">
    <property type="entry name" value="Bact_Acetyltransf"/>
</dbReference>
<dbReference type="EMBL" id="JAATJE010000002">
    <property type="protein sequence ID" value="NJC35268.1"/>
    <property type="molecule type" value="Genomic_DNA"/>
</dbReference>
<dbReference type="RefSeq" id="WP_167956036.1">
    <property type="nucleotide sequence ID" value="NZ_JAATJE010000002.1"/>
</dbReference>
<keyword evidence="2 4" id="KW-0012">Acyltransferase</keyword>
<evidence type="ECO:0000256" key="2">
    <source>
        <dbReference type="ARBA" id="ARBA00023315"/>
    </source>
</evidence>
<dbReference type="CDD" id="cd04301">
    <property type="entry name" value="NAT_SF"/>
    <property type="match status" value="1"/>
</dbReference>
<name>A0ABX0XPG0_9SPHN</name>
<dbReference type="InterPro" id="IPR000182">
    <property type="entry name" value="GNAT_dom"/>
</dbReference>
<evidence type="ECO:0000313" key="4">
    <source>
        <dbReference type="EMBL" id="NJC35268.1"/>
    </source>
</evidence>
<gene>
    <name evidence="4" type="ORF">GGR88_002782</name>
</gene>
<evidence type="ECO:0000256" key="1">
    <source>
        <dbReference type="ARBA" id="ARBA00022679"/>
    </source>
</evidence>
<evidence type="ECO:0000259" key="3">
    <source>
        <dbReference type="PROSITE" id="PS51186"/>
    </source>
</evidence>